<dbReference type="EMBL" id="CAXHTA020000019">
    <property type="protein sequence ID" value="CAL5228984.1"/>
    <property type="molecule type" value="Genomic_DNA"/>
</dbReference>
<keyword evidence="2" id="KW-0808">Transferase</keyword>
<feature type="compositionally biased region" description="Polar residues" evidence="7">
    <location>
        <begin position="834"/>
        <end position="857"/>
    </location>
</feature>
<feature type="transmembrane region" description="Helical" evidence="8">
    <location>
        <begin position="702"/>
        <end position="726"/>
    </location>
</feature>
<dbReference type="Proteomes" id="UP001497392">
    <property type="component" value="Unassembled WGS sequence"/>
</dbReference>
<feature type="compositionally biased region" description="Pro residues" evidence="7">
    <location>
        <begin position="85"/>
        <end position="95"/>
    </location>
</feature>
<evidence type="ECO:0000256" key="4">
    <source>
        <dbReference type="ARBA" id="ARBA00022777"/>
    </source>
</evidence>
<feature type="compositionally biased region" description="Polar residues" evidence="7">
    <location>
        <begin position="100"/>
        <end position="112"/>
    </location>
</feature>
<dbReference type="PROSITE" id="PS00108">
    <property type="entry name" value="PROTEIN_KINASE_ST"/>
    <property type="match status" value="1"/>
</dbReference>
<feature type="binding site" evidence="6">
    <location>
        <position position="985"/>
    </location>
    <ligand>
        <name>ATP</name>
        <dbReference type="ChEBI" id="CHEBI:30616"/>
    </ligand>
</feature>
<feature type="compositionally biased region" description="Polar residues" evidence="7">
    <location>
        <begin position="128"/>
        <end position="142"/>
    </location>
</feature>
<protein>
    <submittedName>
        <fullName evidence="11">G12220 protein</fullName>
    </submittedName>
</protein>
<organism evidence="11 12">
    <name type="scientific">Coccomyxa viridis</name>
    <dbReference type="NCBI Taxonomy" id="1274662"/>
    <lineage>
        <taxon>Eukaryota</taxon>
        <taxon>Viridiplantae</taxon>
        <taxon>Chlorophyta</taxon>
        <taxon>core chlorophytes</taxon>
        <taxon>Trebouxiophyceae</taxon>
        <taxon>Trebouxiophyceae incertae sedis</taxon>
        <taxon>Coccomyxaceae</taxon>
        <taxon>Coccomyxa</taxon>
    </lineage>
</organism>
<feature type="region of interest" description="Disordered" evidence="7">
    <location>
        <begin position="79"/>
        <end position="142"/>
    </location>
</feature>
<keyword evidence="9" id="KW-0732">Signal</keyword>
<evidence type="ECO:0000256" key="7">
    <source>
        <dbReference type="SAM" id="MobiDB-lite"/>
    </source>
</evidence>
<sequence>MLSRRSRARWVAACVLACLSLTPWAFSGTAAQAAAQTDLPPPSQPPSFIQAQRQDGLFKSDGFLSPSYWPIGLWNTPDGASVHPSPAPSPSPPAPGSGSKTQGASTPAQQFEGSAAASRKLQAPDSAPPTSSLRPARLESQSVPARAYSFVASPAVAPRAPARSSQSQKPYGGSSLITSTNADTAPAVAGPAGAPTAPSSVGTTPSPTGSRDPTVTVRPGVPKIAPAPAPASPIGRNASQQSAPSTTQAPSPSAMAPGPSAMAPGPSARVQNATAAAASPTVSAYSVGNVSPSRNPFEPGSKVPSTPVSTPSSGTNSQPAMAGLGIPTLSPNVAGFGVQTPGSSPSPAGLSPTDNSPGSAVASGGGAQPPLNTLAGQFPNASAAAPAPNAASNPYNTLSPDTQLGSLSTMVVELLLTGQQLFPFSAADQYFVASSMNGLLNSYPHLQELSNIGIVAVITPQDSSGNGSTNASNAQPDLALIGIPVSSPYPMPPAARAPAPAPPGLSAALANAVQGNSSNSSTAPAPAPAAAAAAANSSTRPAAASRVLPATTPAPAASNPLGGSLAPATSGRRRLLAGSPTVSYDVGGAQHVAVNLTIRAQDSLIVPIQRTLNESIRGGSFLQTVNNSGLNLEKVEIVLMQQISGPTAPAPAPAPAAPAPLVDKIIGLPVQTAVPPSLGPTAAPVLQSAAGAGTSTSNRNTIIIAVVCVVGAAVVFAVIGAAAILWHRARRNRKVAKSSVRKHDSEEADIDKVERNGFHSGGWAEGDRGGGPGAGKQRGPAGVVAIRTDDGEQGASYAGISPDSVGAGQDLANGMASPARRHPSGISDWGTGSDGTNLNSRDQLLSQNKRRSSNAGNGSPHGLGRMQQDGRPPGLHMYDSAAESSQPAQRSSSNGPLGRNGSGPGMHDFARQGTLAGEASLPSDVETPHSRNGSTPSSIGRLQRIGAAQLWQVSFEQMQIQKQIGEGSFGKVYLAKWKETTVAVKILTNPNGSSDDDFPTRLPNPLLQSLEKEAGMMAAMRHPNVVLYLGVCLDPPCVVTEYCARGSLNDVLKRALYNPKYAEQLDWRVRLSMALDAAKGMNYLHTSDPPVIHRDLKSPNLLVDKHWRVKVCDFNLSRVMEESAVLSSMAATNPRWLAPEILAGRGYTFSSDVYSFGIILWEFLTWRVPWHEFGPWQVVAMVTDGHQRPEIPQEQLCPSASFPGMGEYVKLMQSCWEQEARKRPTFAEIIQVLRKLFGEEARRNPATGPGEMMPERSALQASTSGGSGEMSQKAQQALLGSSGELQNGHRHGAGLSGEQLPGLAGLRFHMSHDRRSGSGQHLMPGSPNPGERSDPAVLSGQHGRSESMGSESAHLQAYVTRHASVAAQQSESARVAESPRTSDHVLREGSGLPPLARREGQDGSGQLSSNGDWPQDPRDRIAAAHAVSDTSSQHDATFSPPDSRTHSMREYTHSLPPVGEGHERESGTHDSSQHADGDVRRPAA</sequence>
<dbReference type="InterPro" id="IPR017441">
    <property type="entry name" value="Protein_kinase_ATP_BS"/>
</dbReference>
<feature type="compositionally biased region" description="Low complexity" evidence="7">
    <location>
        <begin position="184"/>
        <end position="210"/>
    </location>
</feature>
<evidence type="ECO:0000256" key="8">
    <source>
        <dbReference type="SAM" id="Phobius"/>
    </source>
</evidence>
<feature type="compositionally biased region" description="Low complexity" evidence="7">
    <location>
        <begin position="154"/>
        <end position="168"/>
    </location>
</feature>
<feature type="region of interest" description="Disordered" evidence="7">
    <location>
        <begin position="734"/>
        <end position="781"/>
    </location>
</feature>
<dbReference type="PROSITE" id="PS50011">
    <property type="entry name" value="PROTEIN_KINASE_DOM"/>
    <property type="match status" value="1"/>
</dbReference>
<dbReference type="PROSITE" id="PS00107">
    <property type="entry name" value="PROTEIN_KINASE_ATP"/>
    <property type="match status" value="1"/>
</dbReference>
<dbReference type="PANTHER" id="PTHR44329:SF298">
    <property type="entry name" value="MIXED LINEAGE KINASE DOMAIN-LIKE PROTEIN"/>
    <property type="match status" value="1"/>
</dbReference>
<keyword evidence="8" id="KW-0472">Membrane</keyword>
<feature type="compositionally biased region" description="Low complexity" evidence="7">
    <location>
        <begin position="379"/>
        <end position="394"/>
    </location>
</feature>
<proteinExistence type="predicted"/>
<evidence type="ECO:0000256" key="3">
    <source>
        <dbReference type="ARBA" id="ARBA00022741"/>
    </source>
</evidence>
<feature type="region of interest" description="Disordered" evidence="7">
    <location>
        <begin position="542"/>
        <end position="569"/>
    </location>
</feature>
<feature type="region of interest" description="Disordered" evidence="7">
    <location>
        <begin position="1312"/>
        <end position="1484"/>
    </location>
</feature>
<evidence type="ECO:0000256" key="6">
    <source>
        <dbReference type="PROSITE-ProRule" id="PRU10141"/>
    </source>
</evidence>
<feature type="region of interest" description="Disordered" evidence="7">
    <location>
        <begin position="1241"/>
        <end position="1300"/>
    </location>
</feature>
<feature type="compositionally biased region" description="Polar residues" evidence="7">
    <location>
        <begin position="1259"/>
        <end position="1285"/>
    </location>
</feature>
<keyword evidence="5 6" id="KW-0067">ATP-binding</keyword>
<evidence type="ECO:0000256" key="9">
    <source>
        <dbReference type="SAM" id="SignalP"/>
    </source>
</evidence>
<keyword evidence="3 6" id="KW-0547">Nucleotide-binding</keyword>
<feature type="compositionally biased region" description="Polar residues" evidence="7">
    <location>
        <begin position="1428"/>
        <end position="1442"/>
    </location>
</feature>
<evidence type="ECO:0000256" key="1">
    <source>
        <dbReference type="ARBA" id="ARBA00022527"/>
    </source>
</evidence>
<feature type="signal peptide" evidence="9">
    <location>
        <begin position="1"/>
        <end position="27"/>
    </location>
</feature>
<keyword evidence="1" id="KW-0723">Serine/threonine-protein kinase</keyword>
<feature type="compositionally biased region" description="Low complexity" evidence="7">
    <location>
        <begin position="238"/>
        <end position="287"/>
    </location>
</feature>
<evidence type="ECO:0000256" key="5">
    <source>
        <dbReference type="ARBA" id="ARBA00022840"/>
    </source>
</evidence>
<evidence type="ECO:0000259" key="10">
    <source>
        <dbReference type="PROSITE" id="PS50011"/>
    </source>
</evidence>
<keyword evidence="8" id="KW-0812">Transmembrane</keyword>
<feature type="compositionally biased region" description="Basic and acidic residues" evidence="7">
    <location>
        <begin position="741"/>
        <end position="757"/>
    </location>
</feature>
<feature type="region of interest" description="Disordered" evidence="7">
    <location>
        <begin position="793"/>
        <end position="940"/>
    </location>
</feature>
<evidence type="ECO:0000256" key="2">
    <source>
        <dbReference type="ARBA" id="ARBA00022679"/>
    </source>
</evidence>
<dbReference type="Gene3D" id="1.10.510.10">
    <property type="entry name" value="Transferase(Phosphotransferase) domain 1"/>
    <property type="match status" value="1"/>
</dbReference>
<dbReference type="PANTHER" id="PTHR44329">
    <property type="entry name" value="SERINE/THREONINE-PROTEIN KINASE TNNI3K-RELATED"/>
    <property type="match status" value="1"/>
</dbReference>
<dbReference type="SMART" id="SM00220">
    <property type="entry name" value="S_TKc"/>
    <property type="match status" value="1"/>
</dbReference>
<keyword evidence="12" id="KW-1185">Reference proteome</keyword>
<comment type="caution">
    <text evidence="11">The sequence shown here is derived from an EMBL/GenBank/DDBJ whole genome shotgun (WGS) entry which is preliminary data.</text>
</comment>
<feature type="domain" description="Protein kinase" evidence="10">
    <location>
        <begin position="958"/>
        <end position="1237"/>
    </location>
</feature>
<feature type="chain" id="PRO_5047320739" evidence="9">
    <location>
        <begin position="28"/>
        <end position="1484"/>
    </location>
</feature>
<name>A0ABP1GEH0_9CHLO</name>
<feature type="compositionally biased region" description="Low complexity" evidence="7">
    <location>
        <begin position="341"/>
        <end position="362"/>
    </location>
</feature>
<feature type="region of interest" description="Disordered" evidence="7">
    <location>
        <begin position="154"/>
        <end position="394"/>
    </location>
</feature>
<dbReference type="InterPro" id="IPR011009">
    <property type="entry name" value="Kinase-like_dom_sf"/>
</dbReference>
<gene>
    <name evidence="11" type="primary">g12220</name>
    <name evidence="11" type="ORF">VP750_LOCUS10890</name>
</gene>
<reference evidence="11 12" key="1">
    <citation type="submission" date="2024-06" db="EMBL/GenBank/DDBJ databases">
        <authorList>
            <person name="Kraege A."/>
            <person name="Thomma B."/>
        </authorList>
    </citation>
    <scope>NUCLEOTIDE SEQUENCE [LARGE SCALE GENOMIC DNA]</scope>
</reference>
<feature type="compositionally biased region" description="Polar residues" evidence="7">
    <location>
        <begin position="882"/>
        <end position="895"/>
    </location>
</feature>
<feature type="compositionally biased region" description="Gly residues" evidence="7">
    <location>
        <begin position="759"/>
        <end position="776"/>
    </location>
</feature>
<evidence type="ECO:0000313" key="11">
    <source>
        <dbReference type="EMBL" id="CAL5228984.1"/>
    </source>
</evidence>
<keyword evidence="8" id="KW-1133">Transmembrane helix</keyword>
<accession>A0ABP1GEH0</accession>
<dbReference type="Pfam" id="PF07714">
    <property type="entry name" value="PK_Tyr_Ser-Thr"/>
    <property type="match status" value="1"/>
</dbReference>
<dbReference type="InterPro" id="IPR000719">
    <property type="entry name" value="Prot_kinase_dom"/>
</dbReference>
<feature type="compositionally biased region" description="Basic and acidic residues" evidence="7">
    <location>
        <begin position="1460"/>
        <end position="1484"/>
    </location>
</feature>
<evidence type="ECO:0000313" key="12">
    <source>
        <dbReference type="Proteomes" id="UP001497392"/>
    </source>
</evidence>
<dbReference type="SUPFAM" id="SSF56112">
    <property type="entry name" value="Protein kinase-like (PK-like)"/>
    <property type="match status" value="1"/>
</dbReference>
<feature type="compositionally biased region" description="Polar residues" evidence="7">
    <location>
        <begin position="930"/>
        <end position="940"/>
    </location>
</feature>
<dbReference type="PRINTS" id="PR00109">
    <property type="entry name" value="TYRKINASE"/>
</dbReference>
<dbReference type="InterPro" id="IPR008271">
    <property type="entry name" value="Ser/Thr_kinase_AS"/>
</dbReference>
<feature type="compositionally biased region" description="Low complexity" evidence="7">
    <location>
        <begin position="299"/>
        <end position="317"/>
    </location>
</feature>
<dbReference type="CDD" id="cd13999">
    <property type="entry name" value="STKc_MAP3K-like"/>
    <property type="match status" value="1"/>
</dbReference>
<feature type="compositionally biased region" description="Low complexity" evidence="7">
    <location>
        <begin position="542"/>
        <end position="557"/>
    </location>
</feature>
<dbReference type="InterPro" id="IPR001245">
    <property type="entry name" value="Ser-Thr/Tyr_kinase_cat_dom"/>
</dbReference>
<dbReference type="InterPro" id="IPR051681">
    <property type="entry name" value="Ser/Thr_Kinases-Pseudokinases"/>
</dbReference>
<feature type="compositionally biased region" description="Basic and acidic residues" evidence="7">
    <location>
        <begin position="1443"/>
        <end position="1452"/>
    </location>
</feature>
<keyword evidence="4" id="KW-0418">Kinase</keyword>